<comment type="similarity">
    <text evidence="1 6">Belongs to the V-ATPase C subunit family.</text>
</comment>
<feature type="coiled-coil region" evidence="7">
    <location>
        <begin position="253"/>
        <end position="280"/>
    </location>
</feature>
<keyword evidence="3 6" id="KW-0375">Hydrogen ion transport</keyword>
<reference evidence="8" key="1">
    <citation type="journal article" date="2020" name="bioRxiv">
        <title>Comparative genomics of Chlamydomonas.</title>
        <authorList>
            <person name="Craig R.J."/>
            <person name="Hasan A.R."/>
            <person name="Ness R.W."/>
            <person name="Keightley P.D."/>
        </authorList>
    </citation>
    <scope>NUCLEOTIDE SEQUENCE</scope>
    <source>
        <strain evidence="8">CCAP 11/173</strain>
    </source>
</reference>
<dbReference type="Proteomes" id="UP000613740">
    <property type="component" value="Unassembled WGS sequence"/>
</dbReference>
<dbReference type="InterPro" id="IPR036132">
    <property type="entry name" value="Vac_ATP_synth_c_sf"/>
</dbReference>
<keyword evidence="7" id="KW-0175">Coiled coil</keyword>
<gene>
    <name evidence="8" type="ORF">HYH02_014823</name>
</gene>
<evidence type="ECO:0000256" key="2">
    <source>
        <dbReference type="ARBA" id="ARBA00022448"/>
    </source>
</evidence>
<evidence type="ECO:0000256" key="3">
    <source>
        <dbReference type="ARBA" id="ARBA00022781"/>
    </source>
</evidence>
<dbReference type="AlphaFoldDB" id="A0A835SV36"/>
<dbReference type="SUPFAM" id="SSF118203">
    <property type="entry name" value="Vacuolar ATP synthase subunit C"/>
    <property type="match status" value="1"/>
</dbReference>
<proteinExistence type="inferred from homology"/>
<dbReference type="PANTHER" id="PTHR10137">
    <property type="entry name" value="V-TYPE PROTON ATPASE SUBUNIT C"/>
    <property type="match status" value="1"/>
</dbReference>
<dbReference type="PANTHER" id="PTHR10137:SF0">
    <property type="entry name" value="V-TYPE PROTON ATPASE SUBUNIT C"/>
    <property type="match status" value="1"/>
</dbReference>
<keyword evidence="2 6" id="KW-0813">Transport</keyword>
<evidence type="ECO:0000256" key="6">
    <source>
        <dbReference type="RuleBase" id="RU364010"/>
    </source>
</evidence>
<comment type="function">
    <text evidence="6">Subunit of the V1 complex of vacuolar(H+)-ATPase (V-ATPase), a multisubunit enzyme composed of a peripheral complex (V1) that hydrolyzes ATP and a membrane integral complex (V0) that translocates protons. V-ATPase is responsible for acidifying and maintaining the pH of intracellular compartments and in some cell types, is targeted to the plasma membrane, where it is responsible for acidifying the extracellular environment. Subunit C is necessary for the assembly of the catalytic sector of the enzyme and is likely to have a specific function in its catalytic activity.</text>
</comment>
<dbReference type="Gene3D" id="3.30.70.1180">
    <property type="entry name" value="Vacuolar atp synthase subunit c, domain 1"/>
    <property type="match status" value="1"/>
</dbReference>
<dbReference type="GO" id="GO:0046961">
    <property type="term" value="F:proton-transporting ATPase activity, rotational mechanism"/>
    <property type="evidence" value="ECO:0007669"/>
    <property type="project" value="InterPro"/>
</dbReference>
<dbReference type="GO" id="GO:0000221">
    <property type="term" value="C:vacuolar proton-transporting V-type ATPase, V1 domain"/>
    <property type="evidence" value="ECO:0007669"/>
    <property type="project" value="TreeGrafter"/>
</dbReference>
<dbReference type="Gene3D" id="3.30.70.100">
    <property type="match status" value="1"/>
</dbReference>
<dbReference type="FunFam" id="3.30.70.100:FF:000002">
    <property type="entry name" value="V-type proton ATPase subunit C"/>
    <property type="match status" value="1"/>
</dbReference>
<evidence type="ECO:0000256" key="1">
    <source>
        <dbReference type="ARBA" id="ARBA00006138"/>
    </source>
</evidence>
<dbReference type="CDD" id="cd14785">
    <property type="entry name" value="V-ATPase_C"/>
    <property type="match status" value="1"/>
</dbReference>
<evidence type="ECO:0000313" key="9">
    <source>
        <dbReference type="Proteomes" id="UP000613740"/>
    </source>
</evidence>
<dbReference type="EMBL" id="JAEHOD010000107">
    <property type="protein sequence ID" value="KAG2426396.1"/>
    <property type="molecule type" value="Genomic_DNA"/>
</dbReference>
<evidence type="ECO:0000256" key="7">
    <source>
        <dbReference type="SAM" id="Coils"/>
    </source>
</evidence>
<keyword evidence="4 6" id="KW-0406">Ion transport</keyword>
<name>A0A835SV36_9CHLO</name>
<protein>
    <recommendedName>
        <fullName evidence="6">V-type proton ATPase subunit C</fullName>
    </recommendedName>
</protein>
<evidence type="ECO:0000256" key="4">
    <source>
        <dbReference type="ARBA" id="ARBA00023065"/>
    </source>
</evidence>
<accession>A0A835SV36</accession>
<evidence type="ECO:0000256" key="5">
    <source>
        <dbReference type="ARBA" id="ARBA00025445"/>
    </source>
</evidence>
<dbReference type="OrthoDB" id="6605928at2759"/>
<comment type="function">
    <text evidence="5">Subunit of the peripheral V1 complex of vacuolar ATPase. Subunit C is necessary for the assembly of the catalytic sector of the enzyme and is likely to have a specific function in its catalytic activity. V-ATPase is responsible for acidifying a variety of intracellular compartments in eukaryotic cells.</text>
</comment>
<keyword evidence="9" id="KW-1185">Reference proteome</keyword>
<sequence length="373" mass="41938">MVYWLVSLQLPNKRKDACWELLQEKTSASALGSNYKLEIPDLRVGTLDSLMALSDELSKTSTMMEAVVNKVKRQVNDAAGAKGLTGLKVEGMSTESYVQRFKWDEAKFPARRPLKETVDRMQELVSRIEDDLKVKASEYNTLKSQLSQITRKAQGSLAVRDVSTLVKPAQVIDTEHLTTLFVIISKFSVKEWEEGYEKMCNFVVPRSSAHIAEDNDYTLVSVVLFKRVLDDFKAAARSKGYQVREYHAPAEGSELTSAQAEQLKKDVEQKKNALEQWCKTAYGEAFSCYMHVLVVRLFVESILRYGLPPSFQAAVVRPQEKAETRLRLELETTFGGGKAHYWKDDGSNLGAGLAGDTELHPYVSLTLNTDYNA</sequence>
<organism evidence="8 9">
    <name type="scientific">Chlamydomonas schloesseri</name>
    <dbReference type="NCBI Taxonomy" id="2026947"/>
    <lineage>
        <taxon>Eukaryota</taxon>
        <taxon>Viridiplantae</taxon>
        <taxon>Chlorophyta</taxon>
        <taxon>core chlorophytes</taxon>
        <taxon>Chlorophyceae</taxon>
        <taxon>CS clade</taxon>
        <taxon>Chlamydomonadales</taxon>
        <taxon>Chlamydomonadaceae</taxon>
        <taxon>Chlamydomonas</taxon>
    </lineage>
</organism>
<comment type="caution">
    <text evidence="8">The sequence shown here is derived from an EMBL/GenBank/DDBJ whole genome shotgun (WGS) entry which is preliminary data.</text>
</comment>
<evidence type="ECO:0000313" key="8">
    <source>
        <dbReference type="EMBL" id="KAG2426396.1"/>
    </source>
</evidence>
<comment type="subunit">
    <text evidence="6">V-ATPase is a heteromultimeric enzyme composed of a peripheral catalytic V1 complex (components A to H) attached to an integral membrane V0 proton pore complex.</text>
</comment>
<dbReference type="Gene3D" id="1.20.1460.10">
    <property type="entry name" value="subunit c (vma5p) of the yeast v-atpase, domain 2"/>
    <property type="match status" value="1"/>
</dbReference>
<dbReference type="Pfam" id="PF03223">
    <property type="entry name" value="V-ATPase_C"/>
    <property type="match status" value="1"/>
</dbReference>
<dbReference type="InterPro" id="IPR004907">
    <property type="entry name" value="ATPase_V1-cplx_csu"/>
</dbReference>